<keyword evidence="1" id="KW-0812">Transmembrane</keyword>
<gene>
    <name evidence="2" type="ORF">B0T25DRAFT_572124</name>
</gene>
<accession>A0AAJ0HCK1</accession>
<name>A0AAJ0HCK1_9PEZI</name>
<evidence type="ECO:0000256" key="1">
    <source>
        <dbReference type="SAM" id="Phobius"/>
    </source>
</evidence>
<protein>
    <submittedName>
        <fullName evidence="2">Uncharacterized protein</fullName>
    </submittedName>
</protein>
<keyword evidence="3" id="KW-1185">Reference proteome</keyword>
<feature type="transmembrane region" description="Helical" evidence="1">
    <location>
        <begin position="12"/>
        <end position="32"/>
    </location>
</feature>
<comment type="caution">
    <text evidence="2">The sequence shown here is derived from an EMBL/GenBank/DDBJ whole genome shotgun (WGS) entry which is preliminary data.</text>
</comment>
<sequence length="342" mass="39187">MPSFSDALAAAARLFTDIFPFWGFLCWVVLHMESAFLRVDGHRLPLFRWMPTSWLPIIIIVGGGLTFVVVLALGAVIFFIASVMTTLTVSLLATAFVTVAEVSVVFWIYFVMVWLDVPGGRGRVQLGLPRHLKTYCFVLRVLEEVLPALVLPLVKMPGISCNLYRFDQWVASKMYGSGALMTQLYPADSVAMHANLALYMLMQTLWALAWYENLSLLLEQAEHYLRHNDDMGRPRPVPAHLAEAEWKWELIFSMSRARLCARIIYQVDFLIKMQSKMLKSAGYTGWTSSTYLWTMKSWVWCIRAQWDPAWFYAVDMLVEWLEALDNRQQEPAQPAANLEADR</sequence>
<reference evidence="2" key="2">
    <citation type="submission" date="2023-06" db="EMBL/GenBank/DDBJ databases">
        <authorList>
            <consortium name="Lawrence Berkeley National Laboratory"/>
            <person name="Haridas S."/>
            <person name="Hensen N."/>
            <person name="Bonometti L."/>
            <person name="Westerberg I."/>
            <person name="Brannstrom I.O."/>
            <person name="Guillou S."/>
            <person name="Cros-Aarteil S."/>
            <person name="Calhoun S."/>
            <person name="Kuo A."/>
            <person name="Mondo S."/>
            <person name="Pangilinan J."/>
            <person name="Riley R."/>
            <person name="Labutti K."/>
            <person name="Andreopoulos B."/>
            <person name="Lipzen A."/>
            <person name="Chen C."/>
            <person name="Yanf M."/>
            <person name="Daum C."/>
            <person name="Ng V."/>
            <person name="Clum A."/>
            <person name="Steindorff A."/>
            <person name="Ohm R."/>
            <person name="Martin F."/>
            <person name="Silar P."/>
            <person name="Natvig D."/>
            <person name="Lalanne C."/>
            <person name="Gautier V."/>
            <person name="Ament-Velasquez S.L."/>
            <person name="Kruys A."/>
            <person name="Hutchinson M.I."/>
            <person name="Powell A.J."/>
            <person name="Barry K."/>
            <person name="Miller A.N."/>
            <person name="Grigoriev I.V."/>
            <person name="Debuchy R."/>
            <person name="Gladieux P."/>
            <person name="Thoren M.H."/>
            <person name="Johannesson H."/>
        </authorList>
    </citation>
    <scope>NUCLEOTIDE SEQUENCE</scope>
    <source>
        <strain evidence="2">CBS 955.72</strain>
    </source>
</reference>
<keyword evidence="1" id="KW-0472">Membrane</keyword>
<feature type="transmembrane region" description="Helical" evidence="1">
    <location>
        <begin position="53"/>
        <end position="81"/>
    </location>
</feature>
<dbReference type="AlphaFoldDB" id="A0AAJ0HCK1"/>
<proteinExistence type="predicted"/>
<evidence type="ECO:0000313" key="3">
    <source>
        <dbReference type="Proteomes" id="UP001275084"/>
    </source>
</evidence>
<dbReference type="Proteomes" id="UP001275084">
    <property type="component" value="Unassembled WGS sequence"/>
</dbReference>
<evidence type="ECO:0000313" key="2">
    <source>
        <dbReference type="EMBL" id="KAK3347036.1"/>
    </source>
</evidence>
<dbReference type="EMBL" id="JAUIQD010000006">
    <property type="protein sequence ID" value="KAK3347036.1"/>
    <property type="molecule type" value="Genomic_DNA"/>
</dbReference>
<reference evidence="2" key="1">
    <citation type="journal article" date="2023" name="Mol. Phylogenet. Evol.">
        <title>Genome-scale phylogeny and comparative genomics of the fungal order Sordariales.</title>
        <authorList>
            <person name="Hensen N."/>
            <person name="Bonometti L."/>
            <person name="Westerberg I."/>
            <person name="Brannstrom I.O."/>
            <person name="Guillou S."/>
            <person name="Cros-Aarteil S."/>
            <person name="Calhoun S."/>
            <person name="Haridas S."/>
            <person name="Kuo A."/>
            <person name="Mondo S."/>
            <person name="Pangilinan J."/>
            <person name="Riley R."/>
            <person name="LaButti K."/>
            <person name="Andreopoulos B."/>
            <person name="Lipzen A."/>
            <person name="Chen C."/>
            <person name="Yan M."/>
            <person name="Daum C."/>
            <person name="Ng V."/>
            <person name="Clum A."/>
            <person name="Steindorff A."/>
            <person name="Ohm R.A."/>
            <person name="Martin F."/>
            <person name="Silar P."/>
            <person name="Natvig D.O."/>
            <person name="Lalanne C."/>
            <person name="Gautier V."/>
            <person name="Ament-Velasquez S.L."/>
            <person name="Kruys A."/>
            <person name="Hutchinson M.I."/>
            <person name="Powell A.J."/>
            <person name="Barry K."/>
            <person name="Miller A.N."/>
            <person name="Grigoriev I.V."/>
            <person name="Debuchy R."/>
            <person name="Gladieux P."/>
            <person name="Hiltunen Thoren M."/>
            <person name="Johannesson H."/>
        </authorList>
    </citation>
    <scope>NUCLEOTIDE SEQUENCE</scope>
    <source>
        <strain evidence="2">CBS 955.72</strain>
    </source>
</reference>
<keyword evidence="1" id="KW-1133">Transmembrane helix</keyword>
<feature type="transmembrane region" description="Helical" evidence="1">
    <location>
        <begin position="87"/>
        <end position="115"/>
    </location>
</feature>
<organism evidence="2 3">
    <name type="scientific">Lasiosphaeria hispida</name>
    <dbReference type="NCBI Taxonomy" id="260671"/>
    <lineage>
        <taxon>Eukaryota</taxon>
        <taxon>Fungi</taxon>
        <taxon>Dikarya</taxon>
        <taxon>Ascomycota</taxon>
        <taxon>Pezizomycotina</taxon>
        <taxon>Sordariomycetes</taxon>
        <taxon>Sordariomycetidae</taxon>
        <taxon>Sordariales</taxon>
        <taxon>Lasiosphaeriaceae</taxon>
        <taxon>Lasiosphaeria</taxon>
    </lineage>
</organism>